<comment type="caution">
    <text evidence="1">The sequence shown here is derived from an EMBL/GenBank/DDBJ whole genome shotgun (WGS) entry which is preliminary data.</text>
</comment>
<sequence>MSRVKTNDGQEFYKYLGGSFIRVGDFLEVDNKVYQVQRSKIMKNKIIFKRSSFIEYIRQQKELRED</sequence>
<name>A0A0F8X6S9_9ZZZZ</name>
<evidence type="ECO:0000313" key="1">
    <source>
        <dbReference type="EMBL" id="KKK64832.1"/>
    </source>
</evidence>
<gene>
    <name evidence="1" type="ORF">LCGC14_2980230</name>
</gene>
<dbReference type="EMBL" id="LAZR01060843">
    <property type="protein sequence ID" value="KKK64832.1"/>
    <property type="molecule type" value="Genomic_DNA"/>
</dbReference>
<organism evidence="1">
    <name type="scientific">marine sediment metagenome</name>
    <dbReference type="NCBI Taxonomy" id="412755"/>
    <lineage>
        <taxon>unclassified sequences</taxon>
        <taxon>metagenomes</taxon>
        <taxon>ecological metagenomes</taxon>
    </lineage>
</organism>
<dbReference type="AlphaFoldDB" id="A0A0F8X6S9"/>
<accession>A0A0F8X6S9</accession>
<protein>
    <submittedName>
        <fullName evidence="1">Uncharacterized protein</fullName>
    </submittedName>
</protein>
<reference evidence="1" key="1">
    <citation type="journal article" date="2015" name="Nature">
        <title>Complex archaea that bridge the gap between prokaryotes and eukaryotes.</title>
        <authorList>
            <person name="Spang A."/>
            <person name="Saw J.H."/>
            <person name="Jorgensen S.L."/>
            <person name="Zaremba-Niedzwiedzka K."/>
            <person name="Martijn J."/>
            <person name="Lind A.E."/>
            <person name="van Eijk R."/>
            <person name="Schleper C."/>
            <person name="Guy L."/>
            <person name="Ettema T.J."/>
        </authorList>
    </citation>
    <scope>NUCLEOTIDE SEQUENCE</scope>
</reference>
<proteinExistence type="predicted"/>